<keyword evidence="1" id="KW-0677">Repeat</keyword>
<dbReference type="Gene3D" id="1.25.40.20">
    <property type="entry name" value="Ankyrin repeat-containing domain"/>
    <property type="match status" value="2"/>
</dbReference>
<dbReference type="PROSITE" id="PS50088">
    <property type="entry name" value="ANK_REPEAT"/>
    <property type="match status" value="1"/>
</dbReference>
<dbReference type="STRING" id="1209931.A0A135UWM3"/>
<dbReference type="OrthoDB" id="4728050at2759"/>
<dbReference type="PANTHER" id="PTHR24141">
    <property type="entry name" value="2-5A-DEPENDENT RIBONUCLEASE"/>
    <property type="match status" value="1"/>
</dbReference>
<dbReference type="Proteomes" id="UP000070121">
    <property type="component" value="Unassembled WGS sequence"/>
</dbReference>
<feature type="compositionally biased region" description="Polar residues" evidence="4">
    <location>
        <begin position="586"/>
        <end position="596"/>
    </location>
</feature>
<dbReference type="SMART" id="SM00248">
    <property type="entry name" value="ANK"/>
    <property type="match status" value="7"/>
</dbReference>
<comment type="caution">
    <text evidence="5">The sequence shown here is derived from an EMBL/GenBank/DDBJ whole genome shotgun (WGS) entry which is preliminary data.</text>
</comment>
<dbReference type="EMBL" id="JFFI01000940">
    <property type="protein sequence ID" value="KXH64806.1"/>
    <property type="molecule type" value="Genomic_DNA"/>
</dbReference>
<organism evidence="5 6">
    <name type="scientific">Colletotrichum salicis</name>
    <dbReference type="NCBI Taxonomy" id="1209931"/>
    <lineage>
        <taxon>Eukaryota</taxon>
        <taxon>Fungi</taxon>
        <taxon>Dikarya</taxon>
        <taxon>Ascomycota</taxon>
        <taxon>Pezizomycotina</taxon>
        <taxon>Sordariomycetes</taxon>
        <taxon>Hypocreomycetidae</taxon>
        <taxon>Glomerellales</taxon>
        <taxon>Glomerellaceae</taxon>
        <taxon>Colletotrichum</taxon>
        <taxon>Colletotrichum acutatum species complex</taxon>
    </lineage>
</organism>
<dbReference type="GO" id="GO:0006396">
    <property type="term" value="P:RNA processing"/>
    <property type="evidence" value="ECO:0007669"/>
    <property type="project" value="TreeGrafter"/>
</dbReference>
<gene>
    <name evidence="5" type="ORF">CSAL01_12074</name>
</gene>
<dbReference type="SUPFAM" id="SSF48403">
    <property type="entry name" value="Ankyrin repeat"/>
    <property type="match status" value="1"/>
</dbReference>
<accession>A0A135UWM3</accession>
<keyword evidence="6" id="KW-1185">Reference proteome</keyword>
<name>A0A135UWM3_9PEZI</name>
<evidence type="ECO:0000313" key="6">
    <source>
        <dbReference type="Proteomes" id="UP000070121"/>
    </source>
</evidence>
<evidence type="ECO:0000256" key="3">
    <source>
        <dbReference type="PROSITE-ProRule" id="PRU00023"/>
    </source>
</evidence>
<dbReference type="PROSITE" id="PS50297">
    <property type="entry name" value="ANK_REP_REGION"/>
    <property type="match status" value="1"/>
</dbReference>
<feature type="compositionally biased region" description="Polar residues" evidence="4">
    <location>
        <begin position="604"/>
        <end position="614"/>
    </location>
</feature>
<dbReference type="GO" id="GO:0004540">
    <property type="term" value="F:RNA nuclease activity"/>
    <property type="evidence" value="ECO:0007669"/>
    <property type="project" value="TreeGrafter"/>
</dbReference>
<dbReference type="AlphaFoldDB" id="A0A135UWM3"/>
<dbReference type="Pfam" id="PF12796">
    <property type="entry name" value="Ank_2"/>
    <property type="match status" value="1"/>
</dbReference>
<evidence type="ECO:0000256" key="4">
    <source>
        <dbReference type="SAM" id="MobiDB-lite"/>
    </source>
</evidence>
<evidence type="ECO:0000256" key="1">
    <source>
        <dbReference type="ARBA" id="ARBA00022737"/>
    </source>
</evidence>
<keyword evidence="2 3" id="KW-0040">ANK repeat</keyword>
<reference evidence="5 6" key="1">
    <citation type="submission" date="2014-02" db="EMBL/GenBank/DDBJ databases">
        <title>The genome sequence of Colletotrichum salicis CBS 607.94.</title>
        <authorList>
            <person name="Baroncelli R."/>
            <person name="Thon M.R."/>
        </authorList>
    </citation>
    <scope>NUCLEOTIDE SEQUENCE [LARGE SCALE GENOMIC DNA]</scope>
    <source>
        <strain evidence="5 6">CBS 607.94</strain>
    </source>
</reference>
<dbReference type="PANTHER" id="PTHR24141:SF1">
    <property type="entry name" value="2-5A-DEPENDENT RIBONUCLEASE"/>
    <property type="match status" value="1"/>
</dbReference>
<dbReference type="InterPro" id="IPR036770">
    <property type="entry name" value="Ankyrin_rpt-contain_sf"/>
</dbReference>
<dbReference type="PRINTS" id="PR01415">
    <property type="entry name" value="ANKYRIN"/>
</dbReference>
<protein>
    <submittedName>
        <fullName evidence="5">Uncharacterized protein</fullName>
    </submittedName>
</protein>
<dbReference type="Pfam" id="PF00023">
    <property type="entry name" value="Ank"/>
    <property type="match status" value="1"/>
</dbReference>
<dbReference type="InterPro" id="IPR002110">
    <property type="entry name" value="Ankyrin_rpt"/>
</dbReference>
<evidence type="ECO:0000313" key="5">
    <source>
        <dbReference type="EMBL" id="KXH64806.1"/>
    </source>
</evidence>
<dbReference type="GO" id="GO:0003723">
    <property type="term" value="F:RNA binding"/>
    <property type="evidence" value="ECO:0007669"/>
    <property type="project" value="TreeGrafter"/>
</dbReference>
<proteinExistence type="predicted"/>
<feature type="region of interest" description="Disordered" evidence="4">
    <location>
        <begin position="580"/>
        <end position="624"/>
    </location>
</feature>
<feature type="repeat" description="ANK" evidence="3">
    <location>
        <begin position="104"/>
        <end position="133"/>
    </location>
</feature>
<sequence length="685" mass="75260">MKSIHPESISLDVAWHIFNHSEPYVQSRFTRCSRTWHTFFNPKLYRNDVKTGKYSAVFNTIANCTDTRVALATLRHTCRAGADYNRPATMYMTETHRYSPFLVTALYLAASKGYSDIVLFLLDHGADIDGVPDCRLRTPVFLSLLSGDAKTSMILLRRGARLESPEFGINALHQAAAAGLTEVIAYLVDEKEMEVNEADNNGDTPLIHSLLSPSPETVIGQLAQFSVDVNQPTTIDTWRMTALSMACEDGMFSAALALLKAGADATGELDGLVEGADPALRIFDQKPLELALLARVKETDGRTASAKQRLIELLLKSGADPNEAVCISARCNWTGPLLLKLARERRRWEAEMLLSSGLVDIDKRDSHGATSLDWTLSTCHGNPVMASILLRRGAKMDDAAVCDIIGKLARLADAQDHWSVISLLTREPKLLKIFHVLYSHCFWIASRGGDAAASRFLEESPSVIVRLVTEMLKHGGGSNLEQSESIQGSQVAPALPSLEVELDFQSDNQRGRQLVGEASDKSTLTGWLTASDDMDSTLDTGIPPLDHLTTQLFGCSFLDENELEKREKAVEVVRQKRGRKRARAYTYNNDPATPDNTSEDDYTAPNTPDTGRQSSDLEPKAGDECSTTVPVAAVAALMQEIAKNKWTTVILVEFDGSEKAVLRVGVPSQDRHVRRELLGLLESSC</sequence>
<evidence type="ECO:0000256" key="2">
    <source>
        <dbReference type="ARBA" id="ARBA00023043"/>
    </source>
</evidence>